<feature type="compositionally biased region" description="Basic and acidic residues" evidence="1">
    <location>
        <begin position="805"/>
        <end position="834"/>
    </location>
</feature>
<comment type="caution">
    <text evidence="2">The sequence shown here is derived from an EMBL/GenBank/DDBJ whole genome shotgun (WGS) entry which is preliminary data.</text>
</comment>
<dbReference type="EMBL" id="QZAL01000061">
    <property type="protein sequence ID" value="THW42210.1"/>
    <property type="molecule type" value="Genomic_DNA"/>
</dbReference>
<dbReference type="AlphaFoldDB" id="A0A4S8XVS4"/>
<evidence type="ECO:0000313" key="2">
    <source>
        <dbReference type="EMBL" id="THW42210.1"/>
    </source>
</evidence>
<name>A0A4S8XVS4_AURPU</name>
<accession>A0A4S8XVS4</accession>
<sequence length="841" mass="94616">MGKLPYPQLRNLKHFENGKTVPSYNPKLPWMGYGKILRYFTPEALIQFGIINLSPSFRISSNFEVDPRAIKAIRSKERFAPDNSGIHPIFKNTPDHWDHTSDLMYEYLKPSLRIASKILDMEVVLDFLTAVGKPWVEEEPTLLHEAKSGQKQYSFYPKPLTSAERAVTAEALIHMQDFVDFDWDFSSPLSVAAYTITRKVWDKSNKRMVLDRGMCDYAGSYSSTIKFNGEWKKFLNLDNLPGNDFVPNTDSTSRLLRTQFTLAFTMVHELVHAWVRNMRRDALRIDEVEPYCNDDRIAEPGWALMSAIFGSIGWPIANNPVMYDAPFGMSTIRFPGTRDLRKTFAAESYKGTPAKWGVDISTEYALPMDFIGQFFTNDFWDTRVERFGSGMLRSPKPLGVREVHEYTENSFEAPESPRAKRRLVDGVEVDDPEARSPEHDTLHPGVRKGILLPDSAFDGVGNRLDLRSGKIQKTKRKKTARQLGILSPIPEAPSPVSPMYPTSLVSRNSPVSSISSEDTSMPDAPDFDQGYVYPPSHAPTFGQGYDVLPSALTIGQGYNPLPQALTIGQGNNPLPPALTIGQGYNPLPPSLAIGQGFNTPPPAPTVGPGYNPLPPALAIGLGPPTLPPFPTMGKLFGAEIKDNGELGLPILYQKAGEGYDYQQQPRRNAPDLNKPLPQIRRSENIVRSPREIMQGERDPAYYDSSPEYPEEGADGLTSFEFHRLRDSEYRAPPVTTRPVTYEERRAHKKAASKAARQEGFEKWMKQKQEKADYKVAKKEAKKEAKADHKIAKEQVRNKGGFGRAGFRDLFTRKENPNEEEYKRLLDPDSPEHPYGHPSGYR</sequence>
<reference evidence="2 3" key="1">
    <citation type="submission" date="2018-10" db="EMBL/GenBank/DDBJ databases">
        <title>Fifty Aureobasidium pullulans genomes reveal a recombining polyextremotolerant generalist.</title>
        <authorList>
            <person name="Gostincar C."/>
            <person name="Turk M."/>
            <person name="Zajc J."/>
            <person name="Gunde-Cimerman N."/>
        </authorList>
    </citation>
    <scope>NUCLEOTIDE SEQUENCE [LARGE SCALE GENOMIC DNA]</scope>
    <source>
        <strain evidence="2 3">EXF-11013</strain>
    </source>
</reference>
<feature type="region of interest" description="Disordered" evidence="1">
    <location>
        <begin position="796"/>
        <end position="841"/>
    </location>
</feature>
<proteinExistence type="predicted"/>
<protein>
    <submittedName>
        <fullName evidence="2">Uncharacterized protein</fullName>
    </submittedName>
</protein>
<organism evidence="2 3">
    <name type="scientific">Aureobasidium pullulans</name>
    <name type="common">Black yeast</name>
    <name type="synonym">Pullularia pullulans</name>
    <dbReference type="NCBI Taxonomy" id="5580"/>
    <lineage>
        <taxon>Eukaryota</taxon>
        <taxon>Fungi</taxon>
        <taxon>Dikarya</taxon>
        <taxon>Ascomycota</taxon>
        <taxon>Pezizomycotina</taxon>
        <taxon>Dothideomycetes</taxon>
        <taxon>Dothideomycetidae</taxon>
        <taxon>Dothideales</taxon>
        <taxon>Saccotheciaceae</taxon>
        <taxon>Aureobasidium</taxon>
    </lineage>
</organism>
<dbReference type="Proteomes" id="UP000310687">
    <property type="component" value="Unassembled WGS sequence"/>
</dbReference>
<evidence type="ECO:0000256" key="1">
    <source>
        <dbReference type="SAM" id="MobiDB-lite"/>
    </source>
</evidence>
<gene>
    <name evidence="2" type="ORF">D6D22_05040</name>
</gene>
<evidence type="ECO:0000313" key="3">
    <source>
        <dbReference type="Proteomes" id="UP000310687"/>
    </source>
</evidence>